<dbReference type="AlphaFoldDB" id="A0A6F8PMY1"/>
<evidence type="ECO:0000256" key="1">
    <source>
        <dbReference type="SAM" id="MobiDB-lite"/>
    </source>
</evidence>
<feature type="region of interest" description="Disordered" evidence="1">
    <location>
        <begin position="24"/>
        <end position="53"/>
    </location>
</feature>
<dbReference type="KEGG" id="tzo:THMIRHAT_11430"/>
<feature type="compositionally biased region" description="Basic and acidic residues" evidence="1">
    <location>
        <begin position="28"/>
        <end position="53"/>
    </location>
</feature>
<gene>
    <name evidence="3" type="ORF">THMIRHAT_11430</name>
</gene>
<keyword evidence="2" id="KW-0732">Signal</keyword>
<evidence type="ECO:0000313" key="4">
    <source>
        <dbReference type="Proteomes" id="UP000501466"/>
    </source>
</evidence>
<evidence type="ECO:0000256" key="2">
    <source>
        <dbReference type="SAM" id="SignalP"/>
    </source>
</evidence>
<protein>
    <recommendedName>
        <fullName evidence="5">Lipoprotein</fullName>
    </recommendedName>
</protein>
<feature type="chain" id="PRO_5026336418" description="Lipoprotein" evidence="2">
    <location>
        <begin position="21"/>
        <end position="53"/>
    </location>
</feature>
<name>A0A6F8PMY1_9GAMM</name>
<sequence>MKNKLLMVLLSASFLIGVTACSSAPTGPDKEYQKRSAEVSDQQLDREVDKLKK</sequence>
<dbReference type="RefSeq" id="WP_173291199.1">
    <property type="nucleotide sequence ID" value="NZ_AP021888.1"/>
</dbReference>
<accession>A0A6F8PMY1</accession>
<evidence type="ECO:0008006" key="5">
    <source>
        <dbReference type="Google" id="ProtNLM"/>
    </source>
</evidence>
<proteinExistence type="predicted"/>
<keyword evidence="4" id="KW-1185">Reference proteome</keyword>
<dbReference type="Proteomes" id="UP000501466">
    <property type="component" value="Chromosome"/>
</dbReference>
<reference evidence="4" key="1">
    <citation type="submission" date="2019-11" db="EMBL/GenBank/DDBJ databases">
        <title>Isolation and characterization of two novel species in the genus Thiomicrorhabdus.</title>
        <authorList>
            <person name="Mochizuki J."/>
            <person name="Kojima H."/>
            <person name="Fukui M."/>
        </authorList>
    </citation>
    <scope>NUCLEOTIDE SEQUENCE [LARGE SCALE GENOMIC DNA]</scope>
    <source>
        <strain evidence="4">AkT22</strain>
    </source>
</reference>
<dbReference type="EMBL" id="AP021888">
    <property type="protein sequence ID" value="BBP43397.1"/>
    <property type="molecule type" value="Genomic_DNA"/>
</dbReference>
<organism evidence="3 4">
    <name type="scientific">Thiosulfativibrio zosterae</name>
    <dbReference type="NCBI Taxonomy" id="2675053"/>
    <lineage>
        <taxon>Bacteria</taxon>
        <taxon>Pseudomonadati</taxon>
        <taxon>Pseudomonadota</taxon>
        <taxon>Gammaproteobacteria</taxon>
        <taxon>Thiotrichales</taxon>
        <taxon>Piscirickettsiaceae</taxon>
        <taxon>Thiosulfativibrio</taxon>
    </lineage>
</organism>
<feature type="signal peptide" evidence="2">
    <location>
        <begin position="1"/>
        <end position="20"/>
    </location>
</feature>
<dbReference type="PROSITE" id="PS51257">
    <property type="entry name" value="PROKAR_LIPOPROTEIN"/>
    <property type="match status" value="1"/>
</dbReference>
<evidence type="ECO:0000313" key="3">
    <source>
        <dbReference type="EMBL" id="BBP43397.1"/>
    </source>
</evidence>